<dbReference type="SUPFAM" id="SSF52540">
    <property type="entry name" value="P-loop containing nucleoside triphosphate hydrolases"/>
    <property type="match status" value="1"/>
</dbReference>
<dbReference type="Pfam" id="PF10469">
    <property type="entry name" value="AKAP7_NLS"/>
    <property type="match status" value="1"/>
</dbReference>
<gene>
    <name evidence="4" type="ORF">THRCLA_11208</name>
</gene>
<dbReference type="Pfam" id="PF04457">
    <property type="entry name" value="MJ1316"/>
    <property type="match status" value="1"/>
</dbReference>
<dbReference type="SUPFAM" id="SSF55144">
    <property type="entry name" value="LigT-like"/>
    <property type="match status" value="1"/>
</dbReference>
<dbReference type="AlphaFoldDB" id="A0A1V9Y8H0"/>
<evidence type="ECO:0000256" key="1">
    <source>
        <dbReference type="SAM" id="MobiDB-lite"/>
    </source>
</evidence>
<evidence type="ECO:0000313" key="4">
    <source>
        <dbReference type="EMBL" id="OQR82021.1"/>
    </source>
</evidence>
<dbReference type="InterPro" id="IPR019510">
    <property type="entry name" value="AKAP7-like_phosphoesterase"/>
</dbReference>
<dbReference type="InterPro" id="IPR027417">
    <property type="entry name" value="P-loop_NTPase"/>
</dbReference>
<dbReference type="InterPro" id="IPR016135">
    <property type="entry name" value="UBQ-conjugating_enzyme/RWD"/>
</dbReference>
<feature type="domain" description="A-kinase anchor protein 7-like phosphoesterase" evidence="3">
    <location>
        <begin position="278"/>
        <end position="465"/>
    </location>
</feature>
<proteinExistence type="predicted"/>
<evidence type="ECO:0000313" key="5">
    <source>
        <dbReference type="Proteomes" id="UP000243217"/>
    </source>
</evidence>
<dbReference type="OrthoDB" id="432447at2759"/>
<dbReference type="Proteomes" id="UP000243217">
    <property type="component" value="Unassembled WGS sequence"/>
</dbReference>
<dbReference type="SUPFAM" id="SSF54495">
    <property type="entry name" value="UBC-like"/>
    <property type="match status" value="1"/>
</dbReference>
<evidence type="ECO:0000259" key="3">
    <source>
        <dbReference type="Pfam" id="PF10469"/>
    </source>
</evidence>
<dbReference type="EMBL" id="JNBS01004852">
    <property type="protein sequence ID" value="OQR82021.1"/>
    <property type="molecule type" value="Genomic_DNA"/>
</dbReference>
<accession>A0A1V9Y8H0</accession>
<dbReference type="Gene3D" id="3.90.1140.10">
    <property type="entry name" value="Cyclic phosphodiesterase"/>
    <property type="match status" value="1"/>
</dbReference>
<dbReference type="PANTHER" id="PTHR46729">
    <property type="entry name" value="LEUKOCYTE RECEPTOR CLUSTER MEMBER 9"/>
    <property type="match status" value="1"/>
</dbReference>
<organism evidence="4 5">
    <name type="scientific">Thraustotheca clavata</name>
    <dbReference type="NCBI Taxonomy" id="74557"/>
    <lineage>
        <taxon>Eukaryota</taxon>
        <taxon>Sar</taxon>
        <taxon>Stramenopiles</taxon>
        <taxon>Oomycota</taxon>
        <taxon>Saprolegniomycetes</taxon>
        <taxon>Saprolegniales</taxon>
        <taxon>Achlyaceae</taxon>
        <taxon>Thraustotheca</taxon>
    </lineage>
</organism>
<reference evidence="4 5" key="1">
    <citation type="journal article" date="2014" name="Genome Biol. Evol.">
        <title>The secreted proteins of Achlya hypogyna and Thraustotheca clavata identify the ancestral oomycete secretome and reveal gene acquisitions by horizontal gene transfer.</title>
        <authorList>
            <person name="Misner I."/>
            <person name="Blouin N."/>
            <person name="Leonard G."/>
            <person name="Richards T.A."/>
            <person name="Lane C.E."/>
        </authorList>
    </citation>
    <scope>NUCLEOTIDE SEQUENCE [LARGE SCALE GENOMIC DNA]</scope>
    <source>
        <strain evidence="4 5">ATCC 34112</strain>
    </source>
</reference>
<feature type="region of interest" description="Disordered" evidence="1">
    <location>
        <begin position="111"/>
        <end position="140"/>
    </location>
</feature>
<feature type="non-terminal residue" evidence="4">
    <location>
        <position position="747"/>
    </location>
</feature>
<feature type="domain" description="MJ1316 RNA cyclic group end recognition" evidence="2">
    <location>
        <begin position="154"/>
        <end position="227"/>
    </location>
</feature>
<keyword evidence="5" id="KW-1185">Reference proteome</keyword>
<dbReference type="Gene3D" id="3.40.50.300">
    <property type="entry name" value="P-loop containing nucleotide triphosphate hydrolases"/>
    <property type="match status" value="1"/>
</dbReference>
<comment type="caution">
    <text evidence="4">The sequence shown here is derived from an EMBL/GenBank/DDBJ whole genome shotgun (WGS) entry which is preliminary data.</text>
</comment>
<dbReference type="InterPro" id="IPR009097">
    <property type="entry name" value="Cyclic_Pdiesterase"/>
</dbReference>
<dbReference type="InterPro" id="IPR042653">
    <property type="entry name" value="Leng9"/>
</dbReference>
<dbReference type="PANTHER" id="PTHR46729:SF1">
    <property type="entry name" value="LEUKOCYTE RECEPTOR CLUSTER MEMBER 9"/>
    <property type="match status" value="1"/>
</dbReference>
<dbReference type="STRING" id="74557.A0A1V9Y8H0"/>
<protein>
    <submittedName>
        <fullName evidence="4">Uncharacterized protein</fullName>
    </submittedName>
</protein>
<name>A0A1V9Y8H0_9STRA</name>
<sequence length="747" mass="83025">MDYKSIQADEIEALSAIYDDMTIEYDDPVLRIIFPSMVTFVFIRSASYPVDKKCPEVEIPLLHDKYLMCNKFDIVNCMKVKGQEAAVHGQVCLFEMIDTGINFIRSTHASATNAKKAPPPVQRTKVDKTPAKAQKNKSKKSAEEEVVVIEKKSMRTATDVIHRIMWDDQIDQTEVIVGYLDRFVGIMERNFASFNWGDIATLSHAETAIPQHRIQYFSWRGEVIWDKRCRMDRVFGSSGHEVITFTPKAHTEDAKEVVQIKPAQASFVPTFHSNTDRPNAFLCFRIQDTAIVELLKQVQSAIISRDPRLASAAIPLQRLHCTLVLMRLKSIEDLWTARRVLSECQGLLHFTFPNNSGVQIKGVGHFGNRVIYAHVEPHAGLTAFVTIVKTRLAAAGIQLVGNHDPYVPHITLCKLSRELNRSIASIDHNSYAAYANVNFGTQPVSDAHLCSMAAKVQTIDGFYQRFGCMKNTSPELTRIWDFTVSKGQVVVLRGVPGSGKSTLSQCIQEYCSSHSLTCQVCSADDFFNGTYDRSLLADAHASCKQSFTNALDAKIDVIVIDNTNLQVRHVKEYLDAATTHDYQASIFELGAPNVQACIRRSCHAVPLEKYSDGPEPFIDGHIHTKIFPAYFPAPVDATSSIQSQNIGYGAIFLDKPSRQRLLQQCRPAHEKVLADHVTVAYAPSATTLSNLHLGTTIKLLVIGEASNNENQAVVVRCPEVGAWENEGTPHITISISSQGSAKNSSEL</sequence>
<dbReference type="InterPro" id="IPR040459">
    <property type="entry name" value="MJ1316"/>
</dbReference>
<dbReference type="Pfam" id="PF13671">
    <property type="entry name" value="AAA_33"/>
    <property type="match status" value="1"/>
</dbReference>
<evidence type="ECO:0000259" key="2">
    <source>
        <dbReference type="Pfam" id="PF04457"/>
    </source>
</evidence>